<feature type="domain" description="DNA polymerase III beta sliding clamp central" evidence="12">
    <location>
        <begin position="137"/>
        <end position="249"/>
    </location>
</feature>
<dbReference type="EMBL" id="VTER01000006">
    <property type="protein sequence ID" value="TYS47785.1"/>
    <property type="molecule type" value="Genomic_DNA"/>
</dbReference>
<dbReference type="RefSeq" id="WP_148975113.1">
    <property type="nucleotide sequence ID" value="NZ_JBNIKU010000008.1"/>
</dbReference>
<dbReference type="SMART" id="SM00480">
    <property type="entry name" value="POL3Bc"/>
    <property type="match status" value="1"/>
</dbReference>
<proteinExistence type="inferred from homology"/>
<dbReference type="GO" id="GO:0009360">
    <property type="term" value="C:DNA polymerase III complex"/>
    <property type="evidence" value="ECO:0007669"/>
    <property type="project" value="InterPro"/>
</dbReference>
<evidence type="ECO:0000256" key="10">
    <source>
        <dbReference type="ARBA" id="ARBA00030988"/>
    </source>
</evidence>
<dbReference type="GO" id="GO:0008408">
    <property type="term" value="F:3'-5' exonuclease activity"/>
    <property type="evidence" value="ECO:0007669"/>
    <property type="project" value="InterPro"/>
</dbReference>
<gene>
    <name evidence="14" type="primary">dnaN</name>
    <name evidence="14" type="ORF">FZD51_12690</name>
</gene>
<evidence type="ECO:0000256" key="3">
    <source>
        <dbReference type="ARBA" id="ARBA00021035"/>
    </source>
</evidence>
<dbReference type="InterPro" id="IPR001001">
    <property type="entry name" value="DNA_polIII_beta"/>
</dbReference>
<reference evidence="14 15" key="1">
    <citation type="submission" date="2019-08" db="EMBL/GenBank/DDBJ databases">
        <title>Bacillus genomes from the desert of Cuatro Cienegas, Coahuila.</title>
        <authorList>
            <person name="Olmedo-Alvarez G."/>
        </authorList>
    </citation>
    <scope>NUCLEOTIDE SEQUENCE [LARGE SCALE GENOMIC DNA]</scope>
    <source>
        <strain evidence="14 15">CH446_14T</strain>
    </source>
</reference>
<evidence type="ECO:0000256" key="9">
    <source>
        <dbReference type="ARBA" id="ARBA00023125"/>
    </source>
</evidence>
<dbReference type="SUPFAM" id="SSF55979">
    <property type="entry name" value="DNA clamp"/>
    <property type="match status" value="2"/>
</dbReference>
<dbReference type="PANTHER" id="PTHR30478">
    <property type="entry name" value="DNA POLYMERASE III SUBUNIT BETA"/>
    <property type="match status" value="1"/>
</dbReference>
<evidence type="ECO:0000313" key="15">
    <source>
        <dbReference type="Proteomes" id="UP000322139"/>
    </source>
</evidence>
<dbReference type="GO" id="GO:0006271">
    <property type="term" value="P:DNA strand elongation involved in DNA replication"/>
    <property type="evidence" value="ECO:0007669"/>
    <property type="project" value="TreeGrafter"/>
</dbReference>
<keyword evidence="6 14" id="KW-0548">Nucleotidyltransferase</keyword>
<organism evidence="14 15">
    <name type="scientific">Bacillus infantis</name>
    <dbReference type="NCBI Taxonomy" id="324767"/>
    <lineage>
        <taxon>Bacteria</taxon>
        <taxon>Bacillati</taxon>
        <taxon>Bacillota</taxon>
        <taxon>Bacilli</taxon>
        <taxon>Bacillales</taxon>
        <taxon>Bacillaceae</taxon>
        <taxon>Bacillus</taxon>
    </lineage>
</organism>
<dbReference type="GO" id="GO:0003887">
    <property type="term" value="F:DNA-directed DNA polymerase activity"/>
    <property type="evidence" value="ECO:0007669"/>
    <property type="project" value="UniProtKB-KW"/>
</dbReference>
<evidence type="ECO:0000256" key="11">
    <source>
        <dbReference type="ARBA" id="ARBA00033276"/>
    </source>
</evidence>
<keyword evidence="7" id="KW-0235">DNA replication</keyword>
<dbReference type="AlphaFoldDB" id="A0A5D4R8S7"/>
<dbReference type="Pfam" id="PF02767">
    <property type="entry name" value="DNA_pol3_beta_2"/>
    <property type="match status" value="1"/>
</dbReference>
<sequence>MEFKVYGESIIESISEAARIAGGSHDAAAKLVMIEAHSGGLSVSSGNGDRSVIFEHPLINCRDSGLVILEYGKLAADGRMLSEVIRKIPGRLSIKASTSHKILINSMDKQISAAIAGFPLDQSPDRAHTEFPNIYTLEASDLAAGLRNTAASAAKTSSRPILEGINLAFDESGLTFTATDSSRLAMWKAAGSAGFSQSFTLPARNAAELLKLIGKSPSGEAAIYISDSQAVFATSTFRFCSSFLTGRFPSSEKLTPEGCKTELVINRKLLLQGVERTMIFAGEKRSSLVSIQAKDENSITISSPMSEMGMIEEVQELQSISGETEASAVINGSYLADALKGTESEYIKIRLYGTMKPILISSPGEANYYHLISPVRTASGMFLGKGQGKNQE</sequence>
<dbReference type="InterPro" id="IPR022637">
    <property type="entry name" value="DNA_polIII_beta_cen"/>
</dbReference>
<dbReference type="GO" id="GO:0003677">
    <property type="term" value="F:DNA binding"/>
    <property type="evidence" value="ECO:0007669"/>
    <property type="project" value="UniProtKB-KW"/>
</dbReference>
<evidence type="ECO:0000259" key="13">
    <source>
        <dbReference type="Pfam" id="PF02768"/>
    </source>
</evidence>
<keyword evidence="4" id="KW-0963">Cytoplasm</keyword>
<dbReference type="CDD" id="cd00140">
    <property type="entry name" value="beta_clamp"/>
    <property type="match status" value="1"/>
</dbReference>
<dbReference type="Pfam" id="PF02768">
    <property type="entry name" value="DNA_pol3_beta_3"/>
    <property type="match status" value="1"/>
</dbReference>
<evidence type="ECO:0000313" key="14">
    <source>
        <dbReference type="EMBL" id="TYS47785.1"/>
    </source>
</evidence>
<evidence type="ECO:0000259" key="12">
    <source>
        <dbReference type="Pfam" id="PF02767"/>
    </source>
</evidence>
<protein>
    <recommendedName>
        <fullName evidence="3">Beta sliding clamp</fullName>
    </recommendedName>
    <alternativeName>
        <fullName evidence="11">Beta-clamp processivity factor</fullName>
    </alternativeName>
    <alternativeName>
        <fullName evidence="10">DNA polymerase III beta sliding clamp subunit</fullName>
    </alternativeName>
</protein>
<evidence type="ECO:0000256" key="7">
    <source>
        <dbReference type="ARBA" id="ARBA00022705"/>
    </source>
</evidence>
<dbReference type="Proteomes" id="UP000322139">
    <property type="component" value="Unassembled WGS sequence"/>
</dbReference>
<evidence type="ECO:0000256" key="5">
    <source>
        <dbReference type="ARBA" id="ARBA00022679"/>
    </source>
</evidence>
<comment type="subcellular location">
    <subcellularLocation>
        <location evidence="1">Cytoplasm</location>
    </subcellularLocation>
</comment>
<dbReference type="PANTHER" id="PTHR30478:SF0">
    <property type="entry name" value="BETA SLIDING CLAMP"/>
    <property type="match status" value="1"/>
</dbReference>
<dbReference type="Gene3D" id="3.70.10.10">
    <property type="match status" value="1"/>
</dbReference>
<name>A0A5D4R8S7_9BACI</name>
<evidence type="ECO:0000256" key="6">
    <source>
        <dbReference type="ARBA" id="ARBA00022695"/>
    </source>
</evidence>
<dbReference type="Gene3D" id="3.10.150.10">
    <property type="entry name" value="DNA Polymerase III, subunit A, domain 2"/>
    <property type="match status" value="1"/>
</dbReference>
<dbReference type="GO" id="GO:0005737">
    <property type="term" value="C:cytoplasm"/>
    <property type="evidence" value="ECO:0007669"/>
    <property type="project" value="UniProtKB-SubCell"/>
</dbReference>
<keyword evidence="9" id="KW-0238">DNA-binding</keyword>
<keyword evidence="8" id="KW-0239">DNA-directed DNA polymerase</keyword>
<feature type="domain" description="DNA polymerase III beta sliding clamp C-terminal" evidence="13">
    <location>
        <begin position="254"/>
        <end position="376"/>
    </location>
</feature>
<evidence type="ECO:0000256" key="4">
    <source>
        <dbReference type="ARBA" id="ARBA00022490"/>
    </source>
</evidence>
<keyword evidence="5 14" id="KW-0808">Transferase</keyword>
<comment type="similarity">
    <text evidence="2">Belongs to the beta sliding clamp family.</text>
</comment>
<dbReference type="InterPro" id="IPR046938">
    <property type="entry name" value="DNA_clamp_sf"/>
</dbReference>
<evidence type="ECO:0000256" key="8">
    <source>
        <dbReference type="ARBA" id="ARBA00022932"/>
    </source>
</evidence>
<evidence type="ECO:0000256" key="2">
    <source>
        <dbReference type="ARBA" id="ARBA00010752"/>
    </source>
</evidence>
<evidence type="ECO:0000256" key="1">
    <source>
        <dbReference type="ARBA" id="ARBA00004496"/>
    </source>
</evidence>
<dbReference type="InterPro" id="IPR022635">
    <property type="entry name" value="DNA_polIII_beta_C"/>
</dbReference>
<dbReference type="NCBIfam" id="TIGR00663">
    <property type="entry name" value="dnan"/>
    <property type="match status" value="1"/>
</dbReference>
<accession>A0A5D4R8S7</accession>
<comment type="caution">
    <text evidence="14">The sequence shown here is derived from an EMBL/GenBank/DDBJ whole genome shotgun (WGS) entry which is preliminary data.</text>
</comment>